<evidence type="ECO:0000313" key="2">
    <source>
        <dbReference type="Proteomes" id="UP000193144"/>
    </source>
</evidence>
<feature type="non-terminal residue" evidence="1">
    <location>
        <position position="1"/>
    </location>
</feature>
<dbReference type="AlphaFoldDB" id="A0A1Y1YSI1"/>
<accession>A0A1Y1YSI1</accession>
<organism evidence="1 2">
    <name type="scientific">Clohesyomyces aquaticus</name>
    <dbReference type="NCBI Taxonomy" id="1231657"/>
    <lineage>
        <taxon>Eukaryota</taxon>
        <taxon>Fungi</taxon>
        <taxon>Dikarya</taxon>
        <taxon>Ascomycota</taxon>
        <taxon>Pezizomycotina</taxon>
        <taxon>Dothideomycetes</taxon>
        <taxon>Pleosporomycetidae</taxon>
        <taxon>Pleosporales</taxon>
        <taxon>Lindgomycetaceae</taxon>
        <taxon>Clohesyomyces</taxon>
    </lineage>
</organism>
<proteinExistence type="predicted"/>
<dbReference type="EMBL" id="MCFA01000182">
    <property type="protein sequence ID" value="ORY00535.1"/>
    <property type="molecule type" value="Genomic_DNA"/>
</dbReference>
<dbReference type="Gene3D" id="1.10.510.10">
    <property type="entry name" value="Transferase(Phosphotransferase) domain 1"/>
    <property type="match status" value="1"/>
</dbReference>
<dbReference type="Gene3D" id="3.30.200.20">
    <property type="entry name" value="Phosphorylase Kinase, domain 1"/>
    <property type="match status" value="1"/>
</dbReference>
<comment type="caution">
    <text evidence="1">The sequence shown here is derived from an EMBL/GenBank/DDBJ whole genome shotgun (WGS) entry which is preliminary data.</text>
</comment>
<reference evidence="1 2" key="1">
    <citation type="submission" date="2016-07" db="EMBL/GenBank/DDBJ databases">
        <title>Pervasive Adenine N6-methylation of Active Genes in Fungi.</title>
        <authorList>
            <consortium name="DOE Joint Genome Institute"/>
            <person name="Mondo S.J."/>
            <person name="Dannebaum R.O."/>
            <person name="Kuo R.C."/>
            <person name="Labutti K."/>
            <person name="Haridas S."/>
            <person name="Kuo A."/>
            <person name="Salamov A."/>
            <person name="Ahrendt S.R."/>
            <person name="Lipzen A."/>
            <person name="Sullivan W."/>
            <person name="Andreopoulos W.B."/>
            <person name="Clum A."/>
            <person name="Lindquist E."/>
            <person name="Daum C."/>
            <person name="Ramamoorthy G.K."/>
            <person name="Gryganskyi A."/>
            <person name="Culley D."/>
            <person name="Magnuson J.K."/>
            <person name="James T.Y."/>
            <person name="O'Malley M.A."/>
            <person name="Stajich J.E."/>
            <person name="Spatafora J.W."/>
            <person name="Visel A."/>
            <person name="Grigoriev I.V."/>
        </authorList>
    </citation>
    <scope>NUCLEOTIDE SEQUENCE [LARGE SCALE GENOMIC DNA]</scope>
    <source>
        <strain evidence="1 2">CBS 115471</strain>
    </source>
</reference>
<dbReference type="SUPFAM" id="SSF56112">
    <property type="entry name" value="Protein kinase-like (PK-like)"/>
    <property type="match status" value="1"/>
</dbReference>
<dbReference type="Proteomes" id="UP000193144">
    <property type="component" value="Unassembled WGS sequence"/>
</dbReference>
<dbReference type="OrthoDB" id="3944001at2759"/>
<dbReference type="InterPro" id="IPR011009">
    <property type="entry name" value="Kinase-like_dom_sf"/>
</dbReference>
<gene>
    <name evidence="1" type="ORF">BCR34DRAFT_638078</name>
</gene>
<evidence type="ECO:0000313" key="1">
    <source>
        <dbReference type="EMBL" id="ORY00535.1"/>
    </source>
</evidence>
<protein>
    <recommendedName>
        <fullName evidence="3">Protein kinase domain-containing protein</fullName>
    </recommendedName>
</protein>
<dbReference type="STRING" id="1231657.A0A1Y1YSI1"/>
<name>A0A1Y1YSI1_9PLEO</name>
<keyword evidence="2" id="KW-1185">Reference proteome</keyword>
<evidence type="ECO:0008006" key="3">
    <source>
        <dbReference type="Google" id="ProtNLM"/>
    </source>
</evidence>
<sequence length="171" mass="19215">IRQQLLSNLDTDCKPVSLSGACGVLFPARLRSRGYTVAAKCTPIDFVPRLQHEAAVYDLLRQIQGIDVPVPLGNVDLATPYYYEGNCELVHMMFLSFGGRRISQFLTTGNKPLLAEQVDYSARAIHDLIVLHKDLESRNILWNEETGQVMVIDQCHLAKSKEEERFCGKHG</sequence>